<dbReference type="AlphaFoldDB" id="A0A183FZM4"/>
<evidence type="ECO:0000313" key="3">
    <source>
        <dbReference type="WBParaSite" id="HPBE_0001421701-mRNA-1"/>
    </source>
</evidence>
<dbReference type="Proteomes" id="UP000050761">
    <property type="component" value="Unassembled WGS sequence"/>
</dbReference>
<proteinExistence type="predicted"/>
<keyword evidence="2" id="KW-1185">Reference proteome</keyword>
<protein>
    <submittedName>
        <fullName evidence="3">Transposase</fullName>
    </submittedName>
</protein>
<accession>A0A183FZM4</accession>
<sequence>MLGVPQLTQVRVGIRTSPFRRRSKIRDAVAWPNSLKINRHRVESAGCQENTRTITEVLVGRLDPLEYSGTGQGRMETLLAHARTMR</sequence>
<dbReference type="EMBL" id="UZAH01028258">
    <property type="protein sequence ID" value="VDO98892.1"/>
    <property type="molecule type" value="Genomic_DNA"/>
</dbReference>
<accession>A0A3P8DRV1</accession>
<evidence type="ECO:0000313" key="1">
    <source>
        <dbReference type="EMBL" id="VDO98892.1"/>
    </source>
</evidence>
<evidence type="ECO:0000313" key="2">
    <source>
        <dbReference type="Proteomes" id="UP000050761"/>
    </source>
</evidence>
<gene>
    <name evidence="1" type="ORF">HPBE_LOCUS14218</name>
</gene>
<name>A0A183FZM4_HELPZ</name>
<organism evidence="2 3">
    <name type="scientific">Heligmosomoides polygyrus</name>
    <name type="common">Parasitic roundworm</name>
    <dbReference type="NCBI Taxonomy" id="6339"/>
    <lineage>
        <taxon>Eukaryota</taxon>
        <taxon>Metazoa</taxon>
        <taxon>Ecdysozoa</taxon>
        <taxon>Nematoda</taxon>
        <taxon>Chromadorea</taxon>
        <taxon>Rhabditida</taxon>
        <taxon>Rhabditina</taxon>
        <taxon>Rhabditomorpha</taxon>
        <taxon>Strongyloidea</taxon>
        <taxon>Heligmosomidae</taxon>
        <taxon>Heligmosomoides</taxon>
    </lineage>
</organism>
<dbReference type="OrthoDB" id="5900765at2759"/>
<reference evidence="1 2" key="1">
    <citation type="submission" date="2018-11" db="EMBL/GenBank/DDBJ databases">
        <authorList>
            <consortium name="Pathogen Informatics"/>
        </authorList>
    </citation>
    <scope>NUCLEOTIDE SEQUENCE [LARGE SCALE GENOMIC DNA]</scope>
</reference>
<dbReference type="WBParaSite" id="HPBE_0001421701-mRNA-1">
    <property type="protein sequence ID" value="HPBE_0001421701-mRNA-1"/>
    <property type="gene ID" value="HPBE_0001421701"/>
</dbReference>
<reference evidence="3" key="2">
    <citation type="submission" date="2019-09" db="UniProtKB">
        <authorList>
            <consortium name="WormBaseParasite"/>
        </authorList>
    </citation>
    <scope>IDENTIFICATION</scope>
</reference>